<dbReference type="Proteomes" id="UP000007882">
    <property type="component" value="Chromosome"/>
</dbReference>
<feature type="transmembrane region" description="Helical" evidence="2">
    <location>
        <begin position="50"/>
        <end position="71"/>
    </location>
</feature>
<accession>I0GXB7</accession>
<keyword evidence="2" id="KW-0472">Membrane</keyword>
<name>I0GXB7_ACTM4</name>
<evidence type="ECO:0000313" key="3">
    <source>
        <dbReference type="EMBL" id="BAL85404.1"/>
    </source>
</evidence>
<gene>
    <name evidence="3" type="ordered locus">AMIS_1840</name>
</gene>
<evidence type="ECO:0000256" key="1">
    <source>
        <dbReference type="SAM" id="MobiDB-lite"/>
    </source>
</evidence>
<keyword evidence="2" id="KW-0812">Transmembrane</keyword>
<sequence>MRLIDDELRAALRAEAVRHRPDRELMLDRITQTAMRNQFARHRAVPRLRITGAAVAVAAVLTGGGFAQWALAGDGAPPPAPPAPAVSASVAPPASLSPSRTPSPSPSASHAPSSPPASAATKDASAATPDASAGTREKPRGSSPAGSAPATSASPSAAGTTDPAVRGPLWSDGSIDASGAQGTGVVTIRTTQRLTALDVTIRVARTPELVSRGGSEQVPGASVTSTVTAEADALVYRFQLSSGDTLDPGTYVFYARYTFAEGGRDARADAYAATAVTESGATVNVTGSLG</sequence>
<dbReference type="RefSeq" id="WP_014440304.1">
    <property type="nucleotide sequence ID" value="NC_017093.1"/>
</dbReference>
<dbReference type="AlphaFoldDB" id="I0GXB7"/>
<organism evidence="3 4">
    <name type="scientific">Actinoplanes missouriensis (strain ATCC 14538 / DSM 43046 / CBS 188.64 / JCM 3121 / NBRC 102363 / NCIMB 12654 / NRRL B-3342 / UNCC 431)</name>
    <dbReference type="NCBI Taxonomy" id="512565"/>
    <lineage>
        <taxon>Bacteria</taxon>
        <taxon>Bacillati</taxon>
        <taxon>Actinomycetota</taxon>
        <taxon>Actinomycetes</taxon>
        <taxon>Micromonosporales</taxon>
        <taxon>Micromonosporaceae</taxon>
        <taxon>Actinoplanes</taxon>
    </lineage>
</organism>
<dbReference type="OrthoDB" id="4147502at2"/>
<proteinExistence type="predicted"/>
<evidence type="ECO:0000313" key="4">
    <source>
        <dbReference type="Proteomes" id="UP000007882"/>
    </source>
</evidence>
<evidence type="ECO:0000256" key="2">
    <source>
        <dbReference type="SAM" id="Phobius"/>
    </source>
</evidence>
<dbReference type="PATRIC" id="fig|512565.3.peg.189"/>
<feature type="compositionally biased region" description="Low complexity" evidence="1">
    <location>
        <begin position="141"/>
        <end position="161"/>
    </location>
</feature>
<dbReference type="eggNOG" id="ENOG50341VI">
    <property type="taxonomic scope" value="Bacteria"/>
</dbReference>
<feature type="compositionally biased region" description="Low complexity" evidence="1">
    <location>
        <begin position="85"/>
        <end position="133"/>
    </location>
</feature>
<keyword evidence="2" id="KW-1133">Transmembrane helix</keyword>
<keyword evidence="4" id="KW-1185">Reference proteome</keyword>
<dbReference type="STRING" id="512565.AMIS_1840"/>
<protein>
    <submittedName>
        <fullName evidence="3">Uncharacterized protein</fullName>
    </submittedName>
</protein>
<dbReference type="EMBL" id="AP012319">
    <property type="protein sequence ID" value="BAL85404.1"/>
    <property type="molecule type" value="Genomic_DNA"/>
</dbReference>
<dbReference type="HOGENOM" id="CLU_093382_0_0_11"/>
<dbReference type="KEGG" id="ams:AMIS_1840"/>
<reference evidence="3 4" key="1">
    <citation type="submission" date="2012-02" db="EMBL/GenBank/DDBJ databases">
        <title>Complete genome sequence of Actinoplanes missouriensis 431 (= NBRC 102363).</title>
        <authorList>
            <person name="Ohnishi Y."/>
            <person name="Ishikawa J."/>
            <person name="Sekine M."/>
            <person name="Hosoyama A."/>
            <person name="Harada T."/>
            <person name="Narita H."/>
            <person name="Hata T."/>
            <person name="Konno Y."/>
            <person name="Tutikane K."/>
            <person name="Fujita N."/>
            <person name="Horinouchi S."/>
            <person name="Hayakawa M."/>
        </authorList>
    </citation>
    <scope>NUCLEOTIDE SEQUENCE [LARGE SCALE GENOMIC DNA]</scope>
    <source>
        <strain evidence="4">ATCC 14538 / DSM 43046 / CBS 188.64 / JCM 3121 / NBRC 102363 / NCIMB 12654 / NRRL B-3342 / UNCC 431</strain>
    </source>
</reference>
<feature type="region of interest" description="Disordered" evidence="1">
    <location>
        <begin position="75"/>
        <end position="180"/>
    </location>
</feature>